<dbReference type="GO" id="GO:0034605">
    <property type="term" value="P:cellular response to heat"/>
    <property type="evidence" value="ECO:0007669"/>
    <property type="project" value="TreeGrafter"/>
</dbReference>
<evidence type="ECO:0000256" key="13">
    <source>
        <dbReference type="SAM" id="MobiDB-lite"/>
    </source>
</evidence>
<evidence type="ECO:0000256" key="2">
    <source>
        <dbReference type="ARBA" id="ARBA00006403"/>
    </source>
</evidence>
<dbReference type="Pfam" id="PF00447">
    <property type="entry name" value="HSF_DNA-bind"/>
    <property type="match status" value="1"/>
</dbReference>
<dbReference type="GO" id="GO:0006357">
    <property type="term" value="P:regulation of transcription by RNA polymerase II"/>
    <property type="evidence" value="ECO:0007669"/>
    <property type="project" value="TreeGrafter"/>
</dbReference>
<dbReference type="PROSITE" id="PS00434">
    <property type="entry name" value="HSF_DOMAIN"/>
    <property type="match status" value="1"/>
</dbReference>
<feature type="compositionally biased region" description="Basic and acidic residues" evidence="13">
    <location>
        <begin position="325"/>
        <end position="338"/>
    </location>
</feature>
<comment type="caution">
    <text evidence="15">The sequence shown here is derived from an EMBL/GenBank/DDBJ whole genome shotgun (WGS) entry which is preliminary data.</text>
</comment>
<dbReference type="InterPro" id="IPR000232">
    <property type="entry name" value="HSF_DNA-bd"/>
</dbReference>
<dbReference type="PROSITE" id="PS50878">
    <property type="entry name" value="RT_POL"/>
    <property type="match status" value="1"/>
</dbReference>
<dbReference type="InterPro" id="IPR000477">
    <property type="entry name" value="RT_dom"/>
</dbReference>
<evidence type="ECO:0000256" key="3">
    <source>
        <dbReference type="ARBA" id="ARBA00022553"/>
    </source>
</evidence>
<evidence type="ECO:0000256" key="5">
    <source>
        <dbReference type="ARBA" id="ARBA00023016"/>
    </source>
</evidence>
<dbReference type="GO" id="GO:0000978">
    <property type="term" value="F:RNA polymerase II cis-regulatory region sequence-specific DNA binding"/>
    <property type="evidence" value="ECO:0007669"/>
    <property type="project" value="TreeGrafter"/>
</dbReference>
<organism evidence="15 16">
    <name type="scientific">Buddleja alternifolia</name>
    <dbReference type="NCBI Taxonomy" id="168488"/>
    <lineage>
        <taxon>Eukaryota</taxon>
        <taxon>Viridiplantae</taxon>
        <taxon>Streptophyta</taxon>
        <taxon>Embryophyta</taxon>
        <taxon>Tracheophyta</taxon>
        <taxon>Spermatophyta</taxon>
        <taxon>Magnoliopsida</taxon>
        <taxon>eudicotyledons</taxon>
        <taxon>Gunneridae</taxon>
        <taxon>Pentapetalae</taxon>
        <taxon>asterids</taxon>
        <taxon>lamiids</taxon>
        <taxon>Lamiales</taxon>
        <taxon>Scrophulariaceae</taxon>
        <taxon>Buddlejeae</taxon>
        <taxon>Buddleja</taxon>
    </lineage>
</organism>
<comment type="similarity">
    <text evidence="2 12">Belongs to the HSF family.</text>
</comment>
<gene>
    <name evidence="15" type="ORF">BUALT_Bualt05G0102300</name>
</gene>
<keyword evidence="5" id="KW-0346">Stress response</keyword>
<evidence type="ECO:0000313" key="16">
    <source>
        <dbReference type="Proteomes" id="UP000826271"/>
    </source>
</evidence>
<evidence type="ECO:0000256" key="9">
    <source>
        <dbReference type="ARBA" id="ARBA00023242"/>
    </source>
</evidence>
<evidence type="ECO:0000313" key="15">
    <source>
        <dbReference type="EMBL" id="KAG8382679.1"/>
    </source>
</evidence>
<accession>A0AAV6XI94</accession>
<evidence type="ECO:0000256" key="1">
    <source>
        <dbReference type="ARBA" id="ARBA00004123"/>
    </source>
</evidence>
<sequence length="592" mass="67822">MFFADDIILAAKANDKTAHSIKNTLEKFCLASGLRVSLSKSTVYFAPKTVQAARNRMVDILDFCPTSHLGKYLGVKVTHSRNRSENFRELIEKVQHRLSGWKAKNLNLAGRATLIQSVTSALPIYSMHSNWIPTKVCDQLDRLNRAFLWGSIDNIKKIHLVGWDKIICCKSKGGLGIRDSRKTNLAMLAKTGWRVFQKDETVWSKIFRVMVRSVENGTTLAPFLVKCYDMVNDESTNDLISWTESNDSFIIWDESKFASQLLPKYFKHSNFSSFVRQLNIYGFRKIDTDRWQFANEAFIKGQKHLLKNITRRKQPQNLVQRKSSQQKEIDPPSPPEEDKRIALWKEVENLKNDRNALTQELKKLTQHQQTSQSKLLLLREQLKGMEKNQQQMLSFIVMAMQSPEFLVQFFQPKENNWIMAEAGKSKLSEVTDDCEPNPSDGAIVRYQPPEDKYSGPECTTADANIEDFMDFDFASDEMRDLLMDIDFFLDPESVDENSFSVENNGPHQFVLPDIHGNDNMMEQLLLSNPSPENELEGEGKESNMSNGSDDDNEYHNQITEAIESRNTSESSEKVEILTKQMGYLGSEMTGDQ</sequence>
<dbReference type="FunFam" id="1.10.10.10:FF:000057">
    <property type="entry name" value="Heat shock transcription factor 1"/>
    <property type="match status" value="1"/>
</dbReference>
<keyword evidence="16" id="KW-1185">Reference proteome</keyword>
<dbReference type="GO" id="GO:0003700">
    <property type="term" value="F:DNA-binding transcription factor activity"/>
    <property type="evidence" value="ECO:0007669"/>
    <property type="project" value="InterPro"/>
</dbReference>
<keyword evidence="7" id="KW-0010">Activator</keyword>
<keyword evidence="9" id="KW-0539">Nucleus</keyword>
<dbReference type="SUPFAM" id="SSF46785">
    <property type="entry name" value="Winged helix' DNA-binding domain"/>
    <property type="match status" value="1"/>
</dbReference>
<keyword evidence="6" id="KW-0238">DNA-binding</keyword>
<keyword evidence="8" id="KW-0804">Transcription</keyword>
<feature type="compositionally biased region" description="Polar residues" evidence="13">
    <location>
        <begin position="555"/>
        <end position="569"/>
    </location>
</feature>
<proteinExistence type="inferred from homology"/>
<protein>
    <recommendedName>
        <fullName evidence="11">Heat stress transcription factor</fullName>
    </recommendedName>
</protein>
<dbReference type="SMART" id="SM00415">
    <property type="entry name" value="HSF"/>
    <property type="match status" value="1"/>
</dbReference>
<keyword evidence="4" id="KW-0805">Transcription regulation</keyword>
<evidence type="ECO:0000256" key="4">
    <source>
        <dbReference type="ARBA" id="ARBA00023015"/>
    </source>
</evidence>
<keyword evidence="3" id="KW-0597">Phosphoprotein</keyword>
<evidence type="ECO:0000259" key="14">
    <source>
        <dbReference type="PROSITE" id="PS50878"/>
    </source>
</evidence>
<feature type="domain" description="Reverse transcriptase" evidence="14">
    <location>
        <begin position="1"/>
        <end position="77"/>
    </location>
</feature>
<dbReference type="InterPro" id="IPR036390">
    <property type="entry name" value="WH_DNA-bd_sf"/>
</dbReference>
<dbReference type="Proteomes" id="UP000826271">
    <property type="component" value="Unassembled WGS sequence"/>
</dbReference>
<evidence type="ECO:0000256" key="11">
    <source>
        <dbReference type="ARBA" id="ARBA00081483"/>
    </source>
</evidence>
<reference evidence="15" key="1">
    <citation type="submission" date="2019-10" db="EMBL/GenBank/DDBJ databases">
        <authorList>
            <person name="Zhang R."/>
            <person name="Pan Y."/>
            <person name="Wang J."/>
            <person name="Ma R."/>
            <person name="Yu S."/>
        </authorList>
    </citation>
    <scope>NUCLEOTIDE SEQUENCE</scope>
    <source>
        <strain evidence="15">LA-IB0</strain>
        <tissue evidence="15">Leaf</tissue>
    </source>
</reference>
<dbReference type="GO" id="GO:0005634">
    <property type="term" value="C:nucleus"/>
    <property type="evidence" value="ECO:0007669"/>
    <property type="project" value="UniProtKB-SubCell"/>
</dbReference>
<dbReference type="EMBL" id="WHWC01000005">
    <property type="protein sequence ID" value="KAG8382679.1"/>
    <property type="molecule type" value="Genomic_DNA"/>
</dbReference>
<dbReference type="PANTHER" id="PTHR10015">
    <property type="entry name" value="HEAT SHOCK TRANSCRIPTION FACTOR"/>
    <property type="match status" value="1"/>
</dbReference>
<feature type="region of interest" description="Disordered" evidence="13">
    <location>
        <begin position="315"/>
        <end position="338"/>
    </location>
</feature>
<dbReference type="InterPro" id="IPR036388">
    <property type="entry name" value="WH-like_DNA-bd_sf"/>
</dbReference>
<evidence type="ECO:0000256" key="10">
    <source>
        <dbReference type="ARBA" id="ARBA00055747"/>
    </source>
</evidence>
<feature type="region of interest" description="Disordered" evidence="13">
    <location>
        <begin position="429"/>
        <end position="456"/>
    </location>
</feature>
<dbReference type="AlphaFoldDB" id="A0AAV6XI94"/>
<name>A0AAV6XI94_9LAMI</name>
<evidence type="ECO:0000256" key="7">
    <source>
        <dbReference type="ARBA" id="ARBA00023159"/>
    </source>
</evidence>
<comment type="function">
    <text evidence="10">DNA-binding protein that specifically binds heat shock promoter elements (HSE) and activates transcription.</text>
</comment>
<dbReference type="PRINTS" id="PR00056">
    <property type="entry name" value="HSFDOMAIN"/>
</dbReference>
<evidence type="ECO:0000256" key="12">
    <source>
        <dbReference type="RuleBase" id="RU004020"/>
    </source>
</evidence>
<evidence type="ECO:0000256" key="8">
    <source>
        <dbReference type="ARBA" id="ARBA00023163"/>
    </source>
</evidence>
<comment type="subcellular location">
    <subcellularLocation>
        <location evidence="1">Nucleus</location>
    </subcellularLocation>
</comment>
<feature type="region of interest" description="Disordered" evidence="13">
    <location>
        <begin position="529"/>
        <end position="592"/>
    </location>
</feature>
<dbReference type="Gene3D" id="1.10.10.10">
    <property type="entry name" value="Winged helix-like DNA-binding domain superfamily/Winged helix DNA-binding domain"/>
    <property type="match status" value="1"/>
</dbReference>
<evidence type="ECO:0000256" key="6">
    <source>
        <dbReference type="ARBA" id="ARBA00023125"/>
    </source>
</evidence>
<dbReference type="PANTHER" id="PTHR10015:SF325">
    <property type="entry name" value="HEAT STRESS TRANSCRIPTION FACTOR A-8"/>
    <property type="match status" value="1"/>
</dbReference>